<feature type="transmembrane region" description="Helical" evidence="12">
    <location>
        <begin position="117"/>
        <end position="137"/>
    </location>
</feature>
<dbReference type="EMBL" id="JAFITR010000073">
    <property type="protein sequence ID" value="MBN4067158.1"/>
    <property type="molecule type" value="Genomic_DNA"/>
</dbReference>
<evidence type="ECO:0000256" key="3">
    <source>
        <dbReference type="ARBA" id="ARBA00022448"/>
    </source>
</evidence>
<dbReference type="InterPro" id="IPR003317">
    <property type="entry name" value="Cyt-d_oxidase_su2"/>
</dbReference>
<keyword evidence="5" id="KW-0349">Heme</keyword>
<gene>
    <name evidence="13" type="primary">cydB</name>
    <name evidence="13" type="ORF">JYU14_03640</name>
</gene>
<evidence type="ECO:0000256" key="2">
    <source>
        <dbReference type="ARBA" id="ARBA00007543"/>
    </source>
</evidence>
<dbReference type="Pfam" id="PF02322">
    <property type="entry name" value="Cyt_bd_oxida_II"/>
    <property type="match status" value="1"/>
</dbReference>
<dbReference type="PIRSF" id="PIRSF000267">
    <property type="entry name" value="Cyt_oxidse_sub2"/>
    <property type="match status" value="1"/>
</dbReference>
<evidence type="ECO:0000256" key="1">
    <source>
        <dbReference type="ARBA" id="ARBA00004651"/>
    </source>
</evidence>
<evidence type="ECO:0000256" key="4">
    <source>
        <dbReference type="ARBA" id="ARBA00022475"/>
    </source>
</evidence>
<keyword evidence="14" id="KW-1185">Reference proteome</keyword>
<comment type="caution">
    <text evidence="13">The sequence shown here is derived from an EMBL/GenBank/DDBJ whole genome shotgun (WGS) entry which is preliminary data.</text>
</comment>
<keyword evidence="9 12" id="KW-1133">Transmembrane helix</keyword>
<accession>A0ABS3AR08</accession>
<feature type="transmembrane region" description="Helical" evidence="12">
    <location>
        <begin position="202"/>
        <end position="225"/>
    </location>
</feature>
<evidence type="ECO:0000256" key="10">
    <source>
        <dbReference type="ARBA" id="ARBA00023004"/>
    </source>
</evidence>
<evidence type="ECO:0000256" key="7">
    <source>
        <dbReference type="ARBA" id="ARBA00022723"/>
    </source>
</evidence>
<name>A0ABS3AR08_9BACT</name>
<reference evidence="13 14" key="1">
    <citation type="submission" date="2021-02" db="EMBL/GenBank/DDBJ databases">
        <title>Activity-based single-cell genomes from oceanic crustal fluid captures similar information to metagenomic and metatranscriptomic surveys with orders of magnitude less sampling.</title>
        <authorList>
            <person name="D'Angelo T.S."/>
            <person name="Orcutt B.N."/>
        </authorList>
    </citation>
    <scope>NUCLEOTIDE SEQUENCE [LARGE SCALE GENOMIC DNA]</scope>
    <source>
        <strain evidence="13">AH-315-G07</strain>
    </source>
</reference>
<sequence length="347" mass="39118">MLTEYGLEITIYIILIGAIFGYAVLDGFDLGVGMLHLGTKNDTHRRIFLNAIGPVWDGNEVWLIVVVGLLFAAFPHVFATALSGFYIPVMVLLLALTLRAVSIEFRSKREMPAWRWFWDILFFTGSLLISFGMGLFFGNLIQGMPLTEARYFDPAKFGVIMPFITPYTVLVGVFTISTFLMHGCIYLLAKTEGDLHDKLRDWARGTIIFFCMMYVLSTMATLIYFPHMVESIRAKPYLFFVAVVNMLLIANIPRCIYKGKDGWAFISSAGNILCLVALYALGTFPVIIRSTIDPATRSLTVFNSNSSFLTLKYLFIISCISIPLVIFYGIVVYRIFQGKVKINSMSY</sequence>
<feature type="transmembrane region" description="Helical" evidence="12">
    <location>
        <begin position="312"/>
        <end position="336"/>
    </location>
</feature>
<feature type="transmembrane region" description="Helical" evidence="12">
    <location>
        <begin position="237"/>
        <end position="257"/>
    </location>
</feature>
<evidence type="ECO:0000313" key="14">
    <source>
        <dbReference type="Proteomes" id="UP000722121"/>
    </source>
</evidence>
<keyword evidence="6 12" id="KW-0812">Transmembrane</keyword>
<evidence type="ECO:0000256" key="8">
    <source>
        <dbReference type="ARBA" id="ARBA00022982"/>
    </source>
</evidence>
<keyword evidence="7" id="KW-0479">Metal-binding</keyword>
<keyword evidence="11 12" id="KW-0472">Membrane</keyword>
<keyword evidence="8" id="KW-0249">Electron transport</keyword>
<evidence type="ECO:0000256" key="5">
    <source>
        <dbReference type="ARBA" id="ARBA00022617"/>
    </source>
</evidence>
<protein>
    <submittedName>
        <fullName evidence="13">Cytochrome d ubiquinol oxidase subunit II</fullName>
    </submittedName>
</protein>
<feature type="transmembrane region" description="Helical" evidence="12">
    <location>
        <begin position="85"/>
        <end position="105"/>
    </location>
</feature>
<evidence type="ECO:0000313" key="13">
    <source>
        <dbReference type="EMBL" id="MBN4067158.1"/>
    </source>
</evidence>
<evidence type="ECO:0000256" key="6">
    <source>
        <dbReference type="ARBA" id="ARBA00022692"/>
    </source>
</evidence>
<comment type="subcellular location">
    <subcellularLocation>
        <location evidence="1">Cell membrane</location>
        <topology evidence="1">Multi-pass membrane protein</topology>
    </subcellularLocation>
</comment>
<dbReference type="NCBIfam" id="TIGR00203">
    <property type="entry name" value="cydB"/>
    <property type="match status" value="1"/>
</dbReference>
<keyword evidence="4" id="KW-1003">Cell membrane</keyword>
<feature type="transmembrane region" description="Helical" evidence="12">
    <location>
        <begin position="12"/>
        <end position="39"/>
    </location>
</feature>
<feature type="transmembrane region" description="Helical" evidence="12">
    <location>
        <begin position="157"/>
        <end position="181"/>
    </location>
</feature>
<comment type="similarity">
    <text evidence="2">Belongs to the cytochrome ubiquinol oxidase subunit 2 family.</text>
</comment>
<feature type="transmembrane region" description="Helical" evidence="12">
    <location>
        <begin position="269"/>
        <end position="292"/>
    </location>
</feature>
<organism evidence="13 14">
    <name type="scientific">Simkania negevensis</name>
    <dbReference type="NCBI Taxonomy" id="83561"/>
    <lineage>
        <taxon>Bacteria</taxon>
        <taxon>Pseudomonadati</taxon>
        <taxon>Chlamydiota</taxon>
        <taxon>Chlamydiia</taxon>
        <taxon>Parachlamydiales</taxon>
        <taxon>Simkaniaceae</taxon>
        <taxon>Simkania</taxon>
    </lineage>
</organism>
<dbReference type="PANTHER" id="PTHR43141">
    <property type="entry name" value="CYTOCHROME BD2 SUBUNIT II"/>
    <property type="match status" value="1"/>
</dbReference>
<evidence type="ECO:0000256" key="11">
    <source>
        <dbReference type="ARBA" id="ARBA00023136"/>
    </source>
</evidence>
<dbReference type="Proteomes" id="UP000722121">
    <property type="component" value="Unassembled WGS sequence"/>
</dbReference>
<keyword evidence="3" id="KW-0813">Transport</keyword>
<feature type="transmembrane region" description="Helical" evidence="12">
    <location>
        <begin position="60"/>
        <end position="79"/>
    </location>
</feature>
<evidence type="ECO:0000256" key="12">
    <source>
        <dbReference type="SAM" id="Phobius"/>
    </source>
</evidence>
<dbReference type="PANTHER" id="PTHR43141:SF5">
    <property type="entry name" value="CYTOCHROME BD-I UBIQUINOL OXIDASE SUBUNIT 2"/>
    <property type="match status" value="1"/>
</dbReference>
<proteinExistence type="inferred from homology"/>
<keyword evidence="10" id="KW-0408">Iron</keyword>
<evidence type="ECO:0000256" key="9">
    <source>
        <dbReference type="ARBA" id="ARBA00022989"/>
    </source>
</evidence>